<dbReference type="RefSeq" id="XP_005715264.1">
    <property type="nucleotide sequence ID" value="XM_005715207.1"/>
</dbReference>
<comment type="similarity">
    <text evidence="2">Belongs to the COG2 family.</text>
</comment>
<accession>R7QDC7</accession>
<evidence type="ECO:0000256" key="9">
    <source>
        <dbReference type="SAM" id="MobiDB-lite"/>
    </source>
</evidence>
<dbReference type="Proteomes" id="UP000012073">
    <property type="component" value="Unassembled WGS sequence"/>
</dbReference>
<protein>
    <recommendedName>
        <fullName evidence="3">Conserved oligomeric Golgi complex subunit 2</fullName>
    </recommendedName>
    <alternativeName>
        <fullName evidence="8">Component of oligomeric Golgi complex 2</fullName>
    </alternativeName>
</protein>
<dbReference type="STRING" id="2769.R7QDC7"/>
<comment type="subcellular location">
    <subcellularLocation>
        <location evidence="1">Golgi apparatus membrane</location>
        <topology evidence="1">Peripheral membrane protein</topology>
    </subcellularLocation>
</comment>
<evidence type="ECO:0000313" key="13">
    <source>
        <dbReference type="Proteomes" id="UP000012073"/>
    </source>
</evidence>
<evidence type="ECO:0000256" key="3">
    <source>
        <dbReference type="ARBA" id="ARBA00020977"/>
    </source>
</evidence>
<organism evidence="12 13">
    <name type="scientific">Chondrus crispus</name>
    <name type="common">Carrageen Irish moss</name>
    <name type="synonym">Polymorpha crispa</name>
    <dbReference type="NCBI Taxonomy" id="2769"/>
    <lineage>
        <taxon>Eukaryota</taxon>
        <taxon>Rhodophyta</taxon>
        <taxon>Florideophyceae</taxon>
        <taxon>Rhodymeniophycidae</taxon>
        <taxon>Gigartinales</taxon>
        <taxon>Gigartinaceae</taxon>
        <taxon>Chondrus</taxon>
    </lineage>
</organism>
<evidence type="ECO:0000256" key="6">
    <source>
        <dbReference type="ARBA" id="ARBA00023034"/>
    </source>
</evidence>
<dbReference type="GO" id="GO:0000139">
    <property type="term" value="C:Golgi membrane"/>
    <property type="evidence" value="ECO:0007669"/>
    <property type="project" value="UniProtKB-SubCell"/>
</dbReference>
<name>R7QDC7_CHOCR</name>
<feature type="domain" description="Conserved oligomeric Golgi complex subunit 2 N-terminal" evidence="10">
    <location>
        <begin position="11"/>
        <end position="78"/>
    </location>
</feature>
<dbReference type="EMBL" id="HG001730">
    <property type="protein sequence ID" value="CDF35445.1"/>
    <property type="molecule type" value="Genomic_DNA"/>
</dbReference>
<proteinExistence type="inferred from homology"/>
<feature type="compositionally biased region" description="Polar residues" evidence="9">
    <location>
        <begin position="745"/>
        <end position="754"/>
    </location>
</feature>
<sequence>MGASSSESKSLSFNPADLISSSFTPQSFIASVRVHAPLRVVRDDLRSHMSSLQAELVSCVQRDFHTFTSFGPAIADADALSDAASKPLLTLRRDLAALLSSLNDQISSLDRTLVARREAASKTSALRTLTGANDLLLKCERLLREYAPMASKPSEEGLRLVERIAGEAAQLSFVLSRAINGAFLSSISVRISAIRRGVRTCLEAWLRRALFPKAAKKTESVYNIEILSRVLAMYVVSGMTAAAEAFFRREIVSPFTAQHLRMTPMLAVAEKNRKRATAQAPRGKLSKDKPEADGSQQISVTAADALEAAEAEVINFLGEKVMPIVSLCEAEERLRAKLDFVGRAVWPQIQNAISSHMSAAFSPGIPDVFHQSVLAGNRLYAAIEAGVGSELHRNELRKSAPTQDFWKHWNLPVYFQLRFQEVTSKFDQHLSEGPAPLAGSPFATNDKSDSGSRLLRTDVYRAIPTASLVASLRRCWSQDVFLPSLTHRFLRLSLQLLARYSTWVRTGLAGEWTSSDALPKGAARVFYDITLVQKRIPAELSSVLRLRASSISSEVLDSLDSAFSDACDSYSSLLPELSRSISDSLAKSCVENLQPLRGILATYRMSSKQAPNTHSTFVPKILRPLKIFTKEYEDAIELVERTKIATVVCEQTSMEYFNMATDLLQRNKSSEATLRRLNIGRSGTSTGSGSAMSVIEKISMQLYLDVAKFMDDIRGFGVSTDQVPSLACLWNSVKRVETAEAGNINAPSATTSPPDTKPEEDTDSSATEQQLAVPTQSDAGAVEDDVERRAGSTFEEEVKDAETDLT</sequence>
<evidence type="ECO:0000256" key="7">
    <source>
        <dbReference type="ARBA" id="ARBA00023136"/>
    </source>
</evidence>
<evidence type="ECO:0000313" key="12">
    <source>
        <dbReference type="EMBL" id="CDF35445.1"/>
    </source>
</evidence>
<keyword evidence="4" id="KW-0813">Transport</keyword>
<dbReference type="InterPro" id="IPR024603">
    <property type="entry name" value="COG_complex_COG2_C"/>
</dbReference>
<dbReference type="PANTHER" id="PTHR12961:SF0">
    <property type="entry name" value="CONSERVED OLIGOMERIC GOLGI COMPLEX SUBUNIT 2"/>
    <property type="match status" value="1"/>
</dbReference>
<feature type="compositionally biased region" description="Polar residues" evidence="9">
    <location>
        <begin position="764"/>
        <end position="778"/>
    </location>
</feature>
<dbReference type="PhylomeDB" id="R7QDC7"/>
<keyword evidence="13" id="KW-1185">Reference proteome</keyword>
<dbReference type="Pfam" id="PF12022">
    <property type="entry name" value="COG2_C"/>
    <property type="match status" value="1"/>
</dbReference>
<feature type="region of interest" description="Disordered" evidence="9">
    <location>
        <begin position="741"/>
        <end position="806"/>
    </location>
</feature>
<dbReference type="OrthoDB" id="2907at2759"/>
<dbReference type="InterPro" id="IPR009316">
    <property type="entry name" value="COG2"/>
</dbReference>
<dbReference type="GO" id="GO:0017119">
    <property type="term" value="C:Golgi transport complex"/>
    <property type="evidence" value="ECO:0007669"/>
    <property type="project" value="TreeGrafter"/>
</dbReference>
<feature type="compositionally biased region" description="Acidic residues" evidence="9">
    <location>
        <begin position="794"/>
        <end position="806"/>
    </location>
</feature>
<evidence type="ECO:0000256" key="2">
    <source>
        <dbReference type="ARBA" id="ARBA00007603"/>
    </source>
</evidence>
<dbReference type="InterPro" id="IPR024602">
    <property type="entry name" value="COG_su2_N"/>
</dbReference>
<dbReference type="GO" id="GO:0007030">
    <property type="term" value="P:Golgi organization"/>
    <property type="evidence" value="ECO:0007669"/>
    <property type="project" value="InterPro"/>
</dbReference>
<dbReference type="PANTHER" id="PTHR12961">
    <property type="entry name" value="CONSERVED OLIGOMERIC GOLGI COMPLEX COMPONENT 2"/>
    <property type="match status" value="1"/>
</dbReference>
<evidence type="ECO:0000259" key="10">
    <source>
        <dbReference type="Pfam" id="PF06148"/>
    </source>
</evidence>
<keyword evidence="6" id="KW-0333">Golgi apparatus</keyword>
<dbReference type="OMA" id="TFIDKCM"/>
<keyword evidence="5" id="KW-0653">Protein transport</keyword>
<evidence type="ECO:0000256" key="5">
    <source>
        <dbReference type="ARBA" id="ARBA00022927"/>
    </source>
</evidence>
<dbReference type="AlphaFoldDB" id="R7QDC7"/>
<dbReference type="GO" id="GO:0006891">
    <property type="term" value="P:intra-Golgi vesicle-mediated transport"/>
    <property type="evidence" value="ECO:0007669"/>
    <property type="project" value="TreeGrafter"/>
</dbReference>
<evidence type="ECO:0000256" key="8">
    <source>
        <dbReference type="ARBA" id="ARBA00031344"/>
    </source>
</evidence>
<keyword evidence="7" id="KW-0472">Membrane</keyword>
<dbReference type="Pfam" id="PF06148">
    <property type="entry name" value="COG2_N"/>
    <property type="match status" value="1"/>
</dbReference>
<evidence type="ECO:0000256" key="1">
    <source>
        <dbReference type="ARBA" id="ARBA00004395"/>
    </source>
</evidence>
<dbReference type="GO" id="GO:0015031">
    <property type="term" value="P:protein transport"/>
    <property type="evidence" value="ECO:0007669"/>
    <property type="project" value="UniProtKB-KW"/>
</dbReference>
<gene>
    <name evidence="12" type="ORF">CHC_T00003958001</name>
</gene>
<dbReference type="Gramene" id="CDF35445">
    <property type="protein sequence ID" value="CDF35445"/>
    <property type="gene ID" value="CHC_T00003958001"/>
</dbReference>
<dbReference type="GeneID" id="17322987"/>
<feature type="region of interest" description="Disordered" evidence="9">
    <location>
        <begin position="271"/>
        <end position="296"/>
    </location>
</feature>
<dbReference type="KEGG" id="ccp:CHC_T00003958001"/>
<reference evidence="13" key="1">
    <citation type="journal article" date="2013" name="Proc. Natl. Acad. Sci. U.S.A.">
        <title>Genome structure and metabolic features in the red seaweed Chondrus crispus shed light on evolution of the Archaeplastida.</title>
        <authorList>
            <person name="Collen J."/>
            <person name="Porcel B."/>
            <person name="Carre W."/>
            <person name="Ball S.G."/>
            <person name="Chaparro C."/>
            <person name="Tonon T."/>
            <person name="Barbeyron T."/>
            <person name="Michel G."/>
            <person name="Noel B."/>
            <person name="Valentin K."/>
            <person name="Elias M."/>
            <person name="Artiguenave F."/>
            <person name="Arun A."/>
            <person name="Aury J.M."/>
            <person name="Barbosa-Neto J.F."/>
            <person name="Bothwell J.H."/>
            <person name="Bouget F.Y."/>
            <person name="Brillet L."/>
            <person name="Cabello-Hurtado F."/>
            <person name="Capella-Gutierrez S."/>
            <person name="Charrier B."/>
            <person name="Cladiere L."/>
            <person name="Cock J.M."/>
            <person name="Coelho S.M."/>
            <person name="Colleoni C."/>
            <person name="Czjzek M."/>
            <person name="Da Silva C."/>
            <person name="Delage L."/>
            <person name="Denoeud F."/>
            <person name="Deschamps P."/>
            <person name="Dittami S.M."/>
            <person name="Gabaldon T."/>
            <person name="Gachon C.M."/>
            <person name="Groisillier A."/>
            <person name="Herve C."/>
            <person name="Jabbari K."/>
            <person name="Katinka M."/>
            <person name="Kloareg B."/>
            <person name="Kowalczyk N."/>
            <person name="Labadie K."/>
            <person name="Leblanc C."/>
            <person name="Lopez P.J."/>
            <person name="McLachlan D.H."/>
            <person name="Meslet-Cladiere L."/>
            <person name="Moustafa A."/>
            <person name="Nehr Z."/>
            <person name="Nyvall Collen P."/>
            <person name="Panaud O."/>
            <person name="Partensky F."/>
            <person name="Poulain J."/>
            <person name="Rensing S.A."/>
            <person name="Rousvoal S."/>
            <person name="Samson G."/>
            <person name="Symeonidi A."/>
            <person name="Weissenbach J."/>
            <person name="Zambounis A."/>
            <person name="Wincker P."/>
            <person name="Boyen C."/>
        </authorList>
    </citation>
    <scope>NUCLEOTIDE SEQUENCE [LARGE SCALE GENOMIC DNA]</scope>
    <source>
        <strain evidence="13">cv. Stackhouse</strain>
    </source>
</reference>
<evidence type="ECO:0000256" key="4">
    <source>
        <dbReference type="ARBA" id="ARBA00022448"/>
    </source>
</evidence>
<feature type="domain" description="COG complex component COG2 C-terminal" evidence="11">
    <location>
        <begin position="407"/>
        <end position="706"/>
    </location>
</feature>
<evidence type="ECO:0000259" key="11">
    <source>
        <dbReference type="Pfam" id="PF12022"/>
    </source>
</evidence>